<sequence>MTALIRETISSAAEIGSVDHLGAGFAVVHRGEAGLWLLLHLWLAGGIATQTVWRSDLGGTPEFHRADPTLMACVWELAVIDFERRAWMETVMSGASLETYMQRRLPRGDV</sequence>
<dbReference type="Proteomes" id="UP001430804">
    <property type="component" value="Unassembled WGS sequence"/>
</dbReference>
<comment type="caution">
    <text evidence="1">The sequence shown here is derived from an EMBL/GenBank/DDBJ whole genome shotgun (WGS) entry which is preliminary data.</text>
</comment>
<reference evidence="1" key="1">
    <citation type="submission" date="2021-07" db="EMBL/GenBank/DDBJ databases">
        <title>Pseudohoeflea marina sp. nov. a polyhydroxyalcanoate-producing bacterium.</title>
        <authorList>
            <person name="Zheng W."/>
            <person name="Yu S."/>
            <person name="Huang Y."/>
        </authorList>
    </citation>
    <scope>NUCLEOTIDE SEQUENCE</scope>
    <source>
        <strain evidence="1">DP4N28-3</strain>
    </source>
</reference>
<protein>
    <submittedName>
        <fullName evidence="1">Uncharacterized protein</fullName>
    </submittedName>
</protein>
<accession>A0ABS6WT05</accession>
<name>A0ABS6WT05_9HYPH</name>
<evidence type="ECO:0000313" key="1">
    <source>
        <dbReference type="EMBL" id="MBW3099096.1"/>
    </source>
</evidence>
<organism evidence="1 2">
    <name type="scientific">Pseudohoeflea coraliihabitans</name>
    <dbReference type="NCBI Taxonomy" id="2860393"/>
    <lineage>
        <taxon>Bacteria</taxon>
        <taxon>Pseudomonadati</taxon>
        <taxon>Pseudomonadota</taxon>
        <taxon>Alphaproteobacteria</taxon>
        <taxon>Hyphomicrobiales</taxon>
        <taxon>Rhizobiaceae</taxon>
        <taxon>Pseudohoeflea</taxon>
    </lineage>
</organism>
<evidence type="ECO:0000313" key="2">
    <source>
        <dbReference type="Proteomes" id="UP001430804"/>
    </source>
</evidence>
<keyword evidence="2" id="KW-1185">Reference proteome</keyword>
<gene>
    <name evidence="1" type="ORF">KY465_17590</name>
</gene>
<dbReference type="EMBL" id="JAHWQX010000005">
    <property type="protein sequence ID" value="MBW3099096.1"/>
    <property type="molecule type" value="Genomic_DNA"/>
</dbReference>
<proteinExistence type="predicted"/>